<name>A0A3S0N1Y4_9FLAO</name>
<evidence type="ECO:0000313" key="1">
    <source>
        <dbReference type="EMBL" id="RTZ46247.1"/>
    </source>
</evidence>
<protein>
    <submittedName>
        <fullName evidence="1">Helix-turn-helix domain-containing protein</fullName>
    </submittedName>
</protein>
<organism evidence="1 2">
    <name type="scientific">Chryseobacterium arthrosphaerae</name>
    <dbReference type="NCBI Taxonomy" id="651561"/>
    <lineage>
        <taxon>Bacteria</taxon>
        <taxon>Pseudomonadati</taxon>
        <taxon>Bacteroidota</taxon>
        <taxon>Flavobacteriia</taxon>
        <taxon>Flavobacteriales</taxon>
        <taxon>Weeksellaceae</taxon>
        <taxon>Chryseobacterium group</taxon>
        <taxon>Chryseobacterium</taxon>
    </lineage>
</organism>
<reference evidence="1 2" key="1">
    <citation type="submission" date="2018-12" db="EMBL/GenBank/DDBJ databases">
        <title>Draft Genome Sequence of Chryseobacterium arthrosphaerae strain ED882-96 Isolated from the Blood of a Patient with Liver Cirrhosis in Taiwan.</title>
        <authorList>
            <person name="Lin J.-N."/>
            <person name="Lai C.-H."/>
            <person name="Yang C.-H."/>
            <person name="Huang Y.-H."/>
        </authorList>
    </citation>
    <scope>NUCLEOTIDE SEQUENCE [LARGE SCALE GENOMIC DNA]</scope>
    <source>
        <strain evidence="1 2">ED882-96</strain>
    </source>
</reference>
<proteinExistence type="predicted"/>
<dbReference type="SUPFAM" id="SSF48295">
    <property type="entry name" value="TrpR-like"/>
    <property type="match status" value="1"/>
</dbReference>
<gene>
    <name evidence="1" type="ORF">EJ377_17645</name>
</gene>
<dbReference type="EMBL" id="RYFC01000003">
    <property type="protein sequence ID" value="RTZ46247.1"/>
    <property type="molecule type" value="Genomic_DNA"/>
</dbReference>
<dbReference type="Gene3D" id="1.10.10.60">
    <property type="entry name" value="Homeodomain-like"/>
    <property type="match status" value="1"/>
</dbReference>
<dbReference type="InterPro" id="IPR010921">
    <property type="entry name" value="Trp_repressor/repl_initiator"/>
</dbReference>
<dbReference type="AlphaFoldDB" id="A0A3S0N1Y4"/>
<dbReference type="Proteomes" id="UP000276953">
    <property type="component" value="Unassembled WGS sequence"/>
</dbReference>
<sequence length="89" mass="10707">MDFYRSYLEKEEMSAFDIITLNNLIFGSDHNNQKHKSYTISDIKEIMEYQFKNNLSNQDLAKHFNLSRNTVTRWRKIFLTAFLLPKIKV</sequence>
<comment type="caution">
    <text evidence="1">The sequence shown here is derived from an EMBL/GenBank/DDBJ whole genome shotgun (WGS) entry which is preliminary data.</text>
</comment>
<dbReference type="GO" id="GO:0043565">
    <property type="term" value="F:sequence-specific DNA binding"/>
    <property type="evidence" value="ECO:0007669"/>
    <property type="project" value="InterPro"/>
</dbReference>
<accession>A0A3S0N1Y4</accession>
<evidence type="ECO:0000313" key="2">
    <source>
        <dbReference type="Proteomes" id="UP000276953"/>
    </source>
</evidence>